<comment type="caution">
    <text evidence="1">The sequence shown here is derived from an EMBL/GenBank/DDBJ whole genome shotgun (WGS) entry which is preliminary data.</text>
</comment>
<dbReference type="EMBL" id="AENY02000002">
    <property type="protein sequence ID" value="EKP94760.1"/>
    <property type="molecule type" value="Genomic_DNA"/>
</dbReference>
<organism evidence="1 2">
    <name type="scientific">Thermaerobacter subterraneus DSM 13965</name>
    <dbReference type="NCBI Taxonomy" id="867903"/>
    <lineage>
        <taxon>Bacteria</taxon>
        <taxon>Bacillati</taxon>
        <taxon>Bacillota</taxon>
        <taxon>Clostridia</taxon>
        <taxon>Eubacteriales</taxon>
        <taxon>Clostridiales Family XVII. Incertae Sedis</taxon>
        <taxon>Thermaerobacter</taxon>
    </lineage>
</organism>
<protein>
    <recommendedName>
        <fullName evidence="3">DUF370 domain-containing protein</fullName>
    </recommendedName>
</protein>
<accession>K6P0Y1</accession>
<evidence type="ECO:0008006" key="3">
    <source>
        <dbReference type="Google" id="ProtNLM"/>
    </source>
</evidence>
<reference evidence="1" key="2">
    <citation type="submission" date="2012-10" db="EMBL/GenBank/DDBJ databases">
        <title>Improved high-quality draft of Thermaerobacter subterraneus C21, DSM 13965.</title>
        <authorList>
            <consortium name="DOE Joint Genome Institute"/>
            <person name="Eisen J."/>
            <person name="Huntemann M."/>
            <person name="Wei C.-L."/>
            <person name="Han J."/>
            <person name="Detter J.C."/>
            <person name="Han C."/>
            <person name="Tapia R."/>
            <person name="Chen A."/>
            <person name="Kyrpides N."/>
            <person name="Mavromatis K."/>
            <person name="Markowitz V."/>
            <person name="Szeto E."/>
            <person name="Ivanova N."/>
            <person name="Mikhailova N."/>
            <person name="Ovchinnikova G."/>
            <person name="Pagani I."/>
            <person name="Pati A."/>
            <person name="Goodwin L."/>
            <person name="Nordberg H.P."/>
            <person name="Cantor M.N."/>
            <person name="Hua S.X."/>
            <person name="Woyke T."/>
            <person name="Eisen J."/>
            <person name="Klenk H.-P."/>
        </authorList>
    </citation>
    <scope>NUCLEOTIDE SEQUENCE [LARGE SCALE GENOMIC DNA]</scope>
    <source>
        <strain evidence="1">DSM 13965</strain>
    </source>
</reference>
<keyword evidence="2" id="KW-1185">Reference proteome</keyword>
<dbReference type="Proteomes" id="UP000005710">
    <property type="component" value="Unassembled WGS sequence"/>
</dbReference>
<dbReference type="Pfam" id="PF04025">
    <property type="entry name" value="RemA-like"/>
    <property type="match status" value="1"/>
</dbReference>
<dbReference type="STRING" id="867903.ThesuDRAFT_00464"/>
<reference evidence="1" key="1">
    <citation type="submission" date="2010-10" db="EMBL/GenBank/DDBJ databases">
        <authorList>
            <consortium name="US DOE Joint Genome Institute (JGI-PGF)"/>
            <person name="Lucas S."/>
            <person name="Copeland A."/>
            <person name="Lapidus A."/>
            <person name="Bruce D."/>
            <person name="Goodwin L."/>
            <person name="Pitluck S."/>
            <person name="Kyrpides N."/>
            <person name="Mavromatis K."/>
            <person name="Detter J.C."/>
            <person name="Han C."/>
            <person name="Land M."/>
            <person name="Hauser L."/>
            <person name="Markowitz V."/>
            <person name="Cheng J.-F."/>
            <person name="Hugenholtz P."/>
            <person name="Woyke T."/>
            <person name="Wu D."/>
            <person name="Pukall R."/>
            <person name="Wahrenburg C."/>
            <person name="Brambilla E."/>
            <person name="Klenk H.-P."/>
            <person name="Eisen J.A."/>
        </authorList>
    </citation>
    <scope>NUCLEOTIDE SEQUENCE [LARGE SCALE GENOMIC DNA]</scope>
    <source>
        <strain evidence="1">DSM 13965</strain>
    </source>
</reference>
<evidence type="ECO:0000313" key="1">
    <source>
        <dbReference type="EMBL" id="EKP94760.1"/>
    </source>
</evidence>
<dbReference type="NCBIfam" id="NF046065">
    <property type="entry name" value="MtxRegRemB"/>
    <property type="match status" value="1"/>
</dbReference>
<dbReference type="AlphaFoldDB" id="K6P0Y1"/>
<proteinExistence type="predicted"/>
<dbReference type="RefSeq" id="WP_006902742.1">
    <property type="nucleotide sequence ID" value="NZ_JH976535.1"/>
</dbReference>
<dbReference type="InterPro" id="IPR007169">
    <property type="entry name" value="RemA-like"/>
</dbReference>
<gene>
    <name evidence="1" type="ORF">ThesuDRAFT_00464</name>
</gene>
<name>K6P0Y1_9FIRM</name>
<sequence>MFLHIGSDAILPCREIVAILDAELLRHSQAVRDLVALQQLEKRVTDLSGGQPRSIVVADRGIFLSPISVLTLRRRGNVLLTEGTAPAR</sequence>
<dbReference type="HOGENOM" id="CLU_173118_1_1_9"/>
<evidence type="ECO:0000313" key="2">
    <source>
        <dbReference type="Proteomes" id="UP000005710"/>
    </source>
</evidence>